<comment type="similarity">
    <text evidence="4">Belongs to the Fes family.</text>
</comment>
<dbReference type="Pfam" id="PF00756">
    <property type="entry name" value="Esterase"/>
    <property type="match status" value="1"/>
</dbReference>
<dbReference type="Gene3D" id="3.40.50.1820">
    <property type="entry name" value="alpha/beta hydrolase"/>
    <property type="match status" value="1"/>
</dbReference>
<reference evidence="7 8" key="1">
    <citation type="journal article" date="2013" name="ISME J.">
        <title>Comparative genomics of pathogenic lineages of Vibrio nigripulchritudo identifies virulence-associated traits.</title>
        <authorList>
            <person name="Goudenege D."/>
            <person name="Labreuche Y."/>
            <person name="Krin E."/>
            <person name="Ansquer D."/>
            <person name="Mangenot S."/>
            <person name="Calteau A."/>
            <person name="Medigue C."/>
            <person name="Mazel D."/>
            <person name="Polz M.F."/>
            <person name="Le Roux F."/>
        </authorList>
    </citation>
    <scope>NUCLEOTIDE SEQUENCE [LARGE SCALE GENOMIC DNA]</scope>
    <source>
        <strain evidence="7 8">SOn1</strain>
    </source>
</reference>
<organism evidence="7 8">
    <name type="scientific">Vibrio nigripulchritudo SOn1</name>
    <dbReference type="NCBI Taxonomy" id="1238450"/>
    <lineage>
        <taxon>Bacteria</taxon>
        <taxon>Pseudomonadati</taxon>
        <taxon>Pseudomonadota</taxon>
        <taxon>Gammaproteobacteria</taxon>
        <taxon>Vibrionales</taxon>
        <taxon>Vibrionaceae</taxon>
        <taxon>Vibrio</taxon>
    </lineage>
</organism>
<dbReference type="SUPFAM" id="SSF81296">
    <property type="entry name" value="E set domains"/>
    <property type="match status" value="1"/>
</dbReference>
<dbReference type="InterPro" id="IPR050583">
    <property type="entry name" value="Mycobacterial_A85_antigen"/>
</dbReference>
<dbReference type="InterPro" id="IPR013783">
    <property type="entry name" value="Ig-like_fold"/>
</dbReference>
<proteinExistence type="inferred from homology"/>
<evidence type="ECO:0000313" key="8">
    <source>
        <dbReference type="Proteomes" id="UP000018211"/>
    </source>
</evidence>
<comment type="subcellular location">
    <subcellularLocation>
        <location evidence="1">Cytoplasm</location>
    </subcellularLocation>
</comment>
<name>A0AAV2VLP4_9VIBR</name>
<gene>
    <name evidence="7" type="ORF">VIBNISOn1_1520047</name>
</gene>
<dbReference type="GO" id="GO:0005737">
    <property type="term" value="C:cytoplasm"/>
    <property type="evidence" value="ECO:0007669"/>
    <property type="project" value="UniProtKB-SubCell"/>
</dbReference>
<evidence type="ECO:0000259" key="6">
    <source>
        <dbReference type="Pfam" id="PF11806"/>
    </source>
</evidence>
<dbReference type="Proteomes" id="UP000018211">
    <property type="component" value="Unassembled WGS sequence"/>
</dbReference>
<evidence type="ECO:0000256" key="4">
    <source>
        <dbReference type="ARBA" id="ARBA00024201"/>
    </source>
</evidence>
<dbReference type="GO" id="GO:0008849">
    <property type="term" value="F:enterochelin esterase activity"/>
    <property type="evidence" value="ECO:0007669"/>
    <property type="project" value="InterPro"/>
</dbReference>
<dbReference type="AlphaFoldDB" id="A0AAV2VLP4"/>
<dbReference type="PANTHER" id="PTHR48098:SF3">
    <property type="entry name" value="IRON(III) ENTEROBACTIN ESTERASE"/>
    <property type="match status" value="1"/>
</dbReference>
<feature type="chain" id="PRO_5043573318" evidence="5">
    <location>
        <begin position="25"/>
        <end position="538"/>
    </location>
</feature>
<sequence length="538" mass="60480">MKNVFSATAACLSLGLVTSGVISAEPKGEQIYSVEDAPNRIQLEVKTRETTRIFLTTQSEKYLRVEIESQSALSKAKVRDESGSFERTLLTNDSEAPIFLHLQKAGKYTLQIEAGNENANVTVSLATVPLKPDQNVNPKAPPISPDLVALQKDLLKGKTSAEKVFWEKVNQKGTPYIEPYDAENVSVTFLWKGKANNVRLLGAPYDGHAYLSKLEGADLWHKTYVVPKDFRLSYRMSPNMPQLENPKGREQRMAVLANLQLDPNNHHPWNIPEEGIALSTVTHGHPPSGDWLDENTENTGTVSEHEFVSKQLGNTRSVAIYRPYNDKALEADAPLLILFDGDSYLHRAKTPKLLDYLIETQQIPPMRAVFLNNPSQKLRGVELTPNPYFARMLATEFMPWLIQQHHIAPKAENTVLSGSSYGGLASLYIAFQHPDEFGKVLSQSGSFWWSPKGEPGMWLNREIEENTRKSIQVYHNAGAFELLPDFANILETNRHMHDVLERKGYDVTFKEFASGHDYFSWRITLADGLTSLFPMSVK</sequence>
<dbReference type="GO" id="GO:0006826">
    <property type="term" value="P:iron ion transport"/>
    <property type="evidence" value="ECO:0007669"/>
    <property type="project" value="InterPro"/>
</dbReference>
<dbReference type="Pfam" id="PF11806">
    <property type="entry name" value="Enterochelin_N"/>
    <property type="match status" value="1"/>
</dbReference>
<dbReference type="InterPro" id="IPR000801">
    <property type="entry name" value="Esterase-like"/>
</dbReference>
<dbReference type="Gene3D" id="2.60.40.10">
    <property type="entry name" value="Immunoglobulins"/>
    <property type="match status" value="1"/>
</dbReference>
<keyword evidence="2" id="KW-0963">Cytoplasm</keyword>
<evidence type="ECO:0000256" key="3">
    <source>
        <dbReference type="ARBA" id="ARBA00022801"/>
    </source>
</evidence>
<comment type="caution">
    <text evidence="7">The sequence shown here is derived from an EMBL/GenBank/DDBJ whole genome shotgun (WGS) entry which is preliminary data.</text>
</comment>
<feature type="domain" description="Enterochelin esterase N-terminal" evidence="6">
    <location>
        <begin position="187"/>
        <end position="289"/>
    </location>
</feature>
<feature type="signal peptide" evidence="5">
    <location>
        <begin position="1"/>
        <end position="24"/>
    </location>
</feature>
<evidence type="ECO:0000256" key="5">
    <source>
        <dbReference type="SAM" id="SignalP"/>
    </source>
</evidence>
<dbReference type="RefSeq" id="WP_022610975.1">
    <property type="nucleotide sequence ID" value="NZ_LK391965.1"/>
</dbReference>
<keyword evidence="3" id="KW-0378">Hydrolase</keyword>
<evidence type="ECO:0000256" key="1">
    <source>
        <dbReference type="ARBA" id="ARBA00004496"/>
    </source>
</evidence>
<dbReference type="PANTHER" id="PTHR48098">
    <property type="entry name" value="ENTEROCHELIN ESTERASE-RELATED"/>
    <property type="match status" value="1"/>
</dbReference>
<evidence type="ECO:0000256" key="2">
    <source>
        <dbReference type="ARBA" id="ARBA00022490"/>
    </source>
</evidence>
<protein>
    <submittedName>
        <fullName evidence="7">Enterobactin/ferric enterobactin esterase</fullName>
    </submittedName>
</protein>
<evidence type="ECO:0000313" key="7">
    <source>
        <dbReference type="EMBL" id="CCO45537.1"/>
    </source>
</evidence>
<dbReference type="EMBL" id="CAOF01000060">
    <property type="protein sequence ID" value="CCO45537.1"/>
    <property type="molecule type" value="Genomic_DNA"/>
</dbReference>
<dbReference type="InterPro" id="IPR029058">
    <property type="entry name" value="AB_hydrolase_fold"/>
</dbReference>
<keyword evidence="5" id="KW-0732">Signal</keyword>
<dbReference type="InterPro" id="IPR014756">
    <property type="entry name" value="Ig_E-set"/>
</dbReference>
<dbReference type="InterPro" id="IPR021764">
    <property type="entry name" value="Enterochelin_esterase_N"/>
</dbReference>
<dbReference type="SUPFAM" id="SSF53474">
    <property type="entry name" value="alpha/beta-Hydrolases"/>
    <property type="match status" value="1"/>
</dbReference>
<accession>A0AAV2VLP4</accession>
<dbReference type="GO" id="GO:0005506">
    <property type="term" value="F:iron ion binding"/>
    <property type="evidence" value="ECO:0007669"/>
    <property type="project" value="InterPro"/>
</dbReference>